<evidence type="ECO:0000313" key="2">
    <source>
        <dbReference type="EMBL" id="GEY41931.1"/>
    </source>
</evidence>
<proteinExistence type="predicted"/>
<feature type="compositionally biased region" description="Acidic residues" evidence="1">
    <location>
        <begin position="253"/>
        <end position="266"/>
    </location>
</feature>
<feature type="region of interest" description="Disordered" evidence="1">
    <location>
        <begin position="193"/>
        <end position="290"/>
    </location>
</feature>
<dbReference type="EMBL" id="BKCJ010176977">
    <property type="protein sequence ID" value="GEY41931.1"/>
    <property type="molecule type" value="Genomic_DNA"/>
</dbReference>
<accession>A0A699HT54</accession>
<feature type="compositionally biased region" description="Basic and acidic residues" evidence="1">
    <location>
        <begin position="267"/>
        <end position="290"/>
    </location>
</feature>
<feature type="region of interest" description="Disordered" evidence="1">
    <location>
        <begin position="382"/>
        <end position="464"/>
    </location>
</feature>
<protein>
    <recommendedName>
        <fullName evidence="3">Monodehydroascorbate reductase</fullName>
    </recommendedName>
</protein>
<evidence type="ECO:0008006" key="3">
    <source>
        <dbReference type="Google" id="ProtNLM"/>
    </source>
</evidence>
<comment type="caution">
    <text evidence="2">The sequence shown here is derived from an EMBL/GenBank/DDBJ whole genome shotgun (WGS) entry which is preliminary data.</text>
</comment>
<dbReference type="AlphaFoldDB" id="A0A699HT54"/>
<gene>
    <name evidence="2" type="ORF">Tci_413905</name>
</gene>
<name>A0A699HT54_TANCI</name>
<feature type="compositionally biased region" description="Polar residues" evidence="1">
    <location>
        <begin position="193"/>
        <end position="202"/>
    </location>
</feature>
<feature type="compositionally biased region" description="Acidic residues" evidence="1">
    <location>
        <begin position="439"/>
        <end position="459"/>
    </location>
</feature>
<feature type="compositionally biased region" description="Basic and acidic residues" evidence="1">
    <location>
        <begin position="403"/>
        <end position="416"/>
    </location>
</feature>
<organism evidence="2">
    <name type="scientific">Tanacetum cinerariifolium</name>
    <name type="common">Dalmatian daisy</name>
    <name type="synonym">Chrysanthemum cinerariifolium</name>
    <dbReference type="NCBI Taxonomy" id="118510"/>
    <lineage>
        <taxon>Eukaryota</taxon>
        <taxon>Viridiplantae</taxon>
        <taxon>Streptophyta</taxon>
        <taxon>Embryophyta</taxon>
        <taxon>Tracheophyta</taxon>
        <taxon>Spermatophyta</taxon>
        <taxon>Magnoliopsida</taxon>
        <taxon>eudicotyledons</taxon>
        <taxon>Gunneridae</taxon>
        <taxon>Pentapetalae</taxon>
        <taxon>asterids</taxon>
        <taxon>campanulids</taxon>
        <taxon>Asterales</taxon>
        <taxon>Asteraceae</taxon>
        <taxon>Asteroideae</taxon>
        <taxon>Anthemideae</taxon>
        <taxon>Anthemidinae</taxon>
        <taxon>Tanacetum</taxon>
    </lineage>
</organism>
<sequence>MDKKKRFKFNLEIFKDIFKICPRVQGQDFNALPTDEEIVYFLRELGHTREINLLNDVVVDHMRQPWRTFIALINKSLSRKTISLDKLRLSKTQILWGMYHQKNMDYVELLWEDFIYQIDNKAYKKQENMYYPRFTKVIIHYFLTQDMTLSWRNKIGMHTSRDDYLINTLRFVSTKEETQIYGAILPESLTTSPKLTTVPESTGKSKRVKTPAKKSIEAPTRGVTIRETPKNPLSKKKEKVDVTRDDSNNEQDSSGEDSDQENDSDDDKTQSDNENESDFKHETVKIESVDTDKGFVQEECTDAAMTNVQQGNENPVILQVIKDAHMVKESVKDVVLAKESSQPQSLYEAGATLTEFEIKKSCDLDKTIFSTYGKVKSLKRSKKDCDEDPFTGSDRGLKKRKTSKDAEPAKGPKAKESQSGSSKGNKSESKSFRKSVQSEEPEFEVADLDMLQDQEENPGNEELKKKVASKLTGLPHLHNLKNLLILIGMLARLHNKDKIKDG</sequence>
<reference evidence="2" key="1">
    <citation type="journal article" date="2019" name="Sci. Rep.">
        <title>Draft genome of Tanacetum cinerariifolium, the natural source of mosquito coil.</title>
        <authorList>
            <person name="Yamashiro T."/>
            <person name="Shiraishi A."/>
            <person name="Satake H."/>
            <person name="Nakayama K."/>
        </authorList>
    </citation>
    <scope>NUCLEOTIDE SEQUENCE</scope>
</reference>
<feature type="compositionally biased region" description="Basic and acidic residues" evidence="1">
    <location>
        <begin position="238"/>
        <end position="247"/>
    </location>
</feature>
<evidence type="ECO:0000256" key="1">
    <source>
        <dbReference type="SAM" id="MobiDB-lite"/>
    </source>
</evidence>